<dbReference type="PANTHER" id="PTHR12510">
    <property type="entry name" value="TROPONIN C-AKIN-1 PROTEIN"/>
    <property type="match status" value="1"/>
</dbReference>
<name>A0A7J6P3S9_PEROL</name>
<dbReference type="InterPro" id="IPR013024">
    <property type="entry name" value="GGCT-like"/>
</dbReference>
<dbReference type="Proteomes" id="UP000541610">
    <property type="component" value="Unassembled WGS sequence"/>
</dbReference>
<dbReference type="Gene3D" id="3.10.450.10">
    <property type="match status" value="1"/>
</dbReference>
<dbReference type="Pfam" id="PF06094">
    <property type="entry name" value="GGACT"/>
    <property type="match status" value="1"/>
</dbReference>
<feature type="domain" description="Gamma-glutamylcyclotransferase AIG2-like" evidence="4">
    <location>
        <begin position="152"/>
        <end position="260"/>
    </location>
</feature>
<gene>
    <name evidence="5" type="ORF">FOZ60_016796</name>
</gene>
<comment type="caution">
    <text evidence="5">The sequence shown here is derived from an EMBL/GenBank/DDBJ whole genome shotgun (WGS) entry which is preliminary data.</text>
</comment>
<dbReference type="Gene3D" id="3.10.490.10">
    <property type="entry name" value="Gamma-glutamyl cyclotransferase-like"/>
    <property type="match status" value="1"/>
</dbReference>
<organism evidence="5 6">
    <name type="scientific">Perkinsus olseni</name>
    <name type="common">Perkinsus atlanticus</name>
    <dbReference type="NCBI Taxonomy" id="32597"/>
    <lineage>
        <taxon>Eukaryota</taxon>
        <taxon>Sar</taxon>
        <taxon>Alveolata</taxon>
        <taxon>Perkinsozoa</taxon>
        <taxon>Perkinsea</taxon>
        <taxon>Perkinsida</taxon>
        <taxon>Perkinsidae</taxon>
        <taxon>Perkinsus</taxon>
    </lineage>
</organism>
<comment type="similarity">
    <text evidence="1 3">Belongs to the gamma-glutamylcyclotransferase family.</text>
</comment>
<dbReference type="GO" id="GO:0061929">
    <property type="term" value="F:gamma-glutamylaminecyclotransferase activity"/>
    <property type="evidence" value="ECO:0007669"/>
    <property type="project" value="InterPro"/>
</dbReference>
<dbReference type="OrthoDB" id="431761at2759"/>
<dbReference type="CDD" id="cd06661">
    <property type="entry name" value="GGCT_like"/>
    <property type="match status" value="1"/>
</dbReference>
<evidence type="ECO:0000256" key="2">
    <source>
        <dbReference type="PIRSR" id="PIRSR639126-1"/>
    </source>
</evidence>
<dbReference type="PANTHER" id="PTHR12510:SF4">
    <property type="entry name" value="GAMMA-GLUTAMYLAMINECYCLOTRANSFERASE"/>
    <property type="match status" value="1"/>
</dbReference>
<dbReference type="GO" id="GO:0005829">
    <property type="term" value="C:cytosol"/>
    <property type="evidence" value="ECO:0007669"/>
    <property type="project" value="TreeGrafter"/>
</dbReference>
<dbReference type="AlphaFoldDB" id="A0A7J6P3S9"/>
<evidence type="ECO:0000313" key="6">
    <source>
        <dbReference type="Proteomes" id="UP000541610"/>
    </source>
</evidence>
<dbReference type="InterPro" id="IPR036568">
    <property type="entry name" value="GGCT-like_sf"/>
</dbReference>
<reference evidence="5 6" key="1">
    <citation type="submission" date="2020-04" db="EMBL/GenBank/DDBJ databases">
        <title>Perkinsus olseni comparative genomics.</title>
        <authorList>
            <person name="Bogema D.R."/>
        </authorList>
    </citation>
    <scope>NUCLEOTIDE SEQUENCE [LARGE SCALE GENOMIC DNA]</scope>
    <source>
        <strain evidence="5">00978-12</strain>
    </source>
</reference>
<dbReference type="EMBL" id="JABANP010000091">
    <property type="protein sequence ID" value="KAF4690823.1"/>
    <property type="molecule type" value="Genomic_DNA"/>
</dbReference>
<feature type="active site" description="Proton acceptor" evidence="2">
    <location>
        <position position="230"/>
    </location>
</feature>
<dbReference type="SUPFAM" id="SSF110857">
    <property type="entry name" value="Gamma-glutamyl cyclotransferase-like"/>
    <property type="match status" value="1"/>
</dbReference>
<sequence>MADQEYHAEPRNKHIVGGFTNRISVPKECSRLPGDVQAPDAADSSLCLGASREQGILDKVKDQVFQRLAKTGYNGMVSGLELDLRQYATQVVAGVNHNMWVQLKPHKDVILVRVFEPLYADENGGYEVTDLTFVDKVGDGGADTELERATEVFVYGTLKRGFYNWDKYLRPDQGAEFVATAKTVEERYPLIVEKQYGIPFLINQEGVGHNVEGEVFAVTSACLRSLDELEGYPQWYDRHSIPVMLSDGQVRSALVYMRNLDKSPMDWGK</sequence>
<dbReference type="InterPro" id="IPR039126">
    <property type="entry name" value="GGACT"/>
</dbReference>
<dbReference type="InterPro" id="IPR009288">
    <property type="entry name" value="AIG2-like_dom"/>
</dbReference>
<evidence type="ECO:0000256" key="1">
    <source>
        <dbReference type="ARBA" id="ARBA00008861"/>
    </source>
</evidence>
<evidence type="ECO:0000256" key="3">
    <source>
        <dbReference type="RuleBase" id="RU367036"/>
    </source>
</evidence>
<evidence type="ECO:0000259" key="4">
    <source>
        <dbReference type="Pfam" id="PF06094"/>
    </source>
</evidence>
<evidence type="ECO:0000313" key="5">
    <source>
        <dbReference type="EMBL" id="KAF4690823.1"/>
    </source>
</evidence>
<accession>A0A7J6P3S9</accession>
<protein>
    <recommendedName>
        <fullName evidence="3">Gamma-glutamylcyclotransferase family protein</fullName>
    </recommendedName>
</protein>
<proteinExistence type="inferred from homology"/>